<dbReference type="EMBL" id="AAWS01000056">
    <property type="protein sequence ID" value="EAY25030.1"/>
    <property type="molecule type" value="Genomic_DNA"/>
</dbReference>
<dbReference type="Proteomes" id="UP000004095">
    <property type="component" value="Unassembled WGS sequence"/>
</dbReference>
<name>A1ZX49_MICM2</name>
<comment type="caution">
    <text evidence="1">The sequence shown here is derived from an EMBL/GenBank/DDBJ whole genome shotgun (WGS) entry which is preliminary data.</text>
</comment>
<sequence length="170" mass="19918">MTDPAPIDKNAIDRFKQLLFSTDDERNVLLALEIAKAHSFQYVGLKDDLFEVWKQAHVSGEVLKQIEQIIDLKYPFKRFRSVVQQALQEEQKIAWEVGNLALGVLRDCLDEDQMQHLVDKYQYEKRRRFSTHEPLSGVELIYLHWLDKMGNASATHLPKTLKNIEKLIRK</sequence>
<evidence type="ECO:0000313" key="2">
    <source>
        <dbReference type="Proteomes" id="UP000004095"/>
    </source>
</evidence>
<dbReference type="AlphaFoldDB" id="A1ZX49"/>
<accession>A1ZX49</accession>
<organism evidence="1 2">
    <name type="scientific">Microscilla marina ATCC 23134</name>
    <dbReference type="NCBI Taxonomy" id="313606"/>
    <lineage>
        <taxon>Bacteria</taxon>
        <taxon>Pseudomonadati</taxon>
        <taxon>Bacteroidota</taxon>
        <taxon>Cytophagia</taxon>
        <taxon>Cytophagales</taxon>
        <taxon>Microscillaceae</taxon>
        <taxon>Microscilla</taxon>
    </lineage>
</organism>
<reference evidence="1 2" key="1">
    <citation type="submission" date="2007-01" db="EMBL/GenBank/DDBJ databases">
        <authorList>
            <person name="Haygood M."/>
            <person name="Podell S."/>
            <person name="Anderson C."/>
            <person name="Hopkinson B."/>
            <person name="Roe K."/>
            <person name="Barbeau K."/>
            <person name="Gaasterland T."/>
            <person name="Ferriera S."/>
            <person name="Johnson J."/>
            <person name="Kravitz S."/>
            <person name="Beeson K."/>
            <person name="Sutton G."/>
            <person name="Rogers Y.-H."/>
            <person name="Friedman R."/>
            <person name="Frazier M."/>
            <person name="Venter J.C."/>
        </authorList>
    </citation>
    <scope>NUCLEOTIDE SEQUENCE [LARGE SCALE GENOMIC DNA]</scope>
    <source>
        <strain evidence="1 2">ATCC 23134</strain>
    </source>
</reference>
<keyword evidence="2" id="KW-1185">Reference proteome</keyword>
<proteinExistence type="predicted"/>
<evidence type="ECO:0000313" key="1">
    <source>
        <dbReference type="EMBL" id="EAY25030.1"/>
    </source>
</evidence>
<dbReference type="RefSeq" id="WP_002703624.1">
    <property type="nucleotide sequence ID" value="NZ_AAWS01000056.1"/>
</dbReference>
<gene>
    <name evidence="1" type="ORF">M23134_07219</name>
</gene>
<protein>
    <submittedName>
        <fullName evidence="1">Uncharacterized protein</fullName>
    </submittedName>
</protein>